<evidence type="ECO:0000313" key="1">
    <source>
        <dbReference type="EMBL" id="KAF8882754.1"/>
    </source>
</evidence>
<keyword evidence="2" id="KW-1185">Reference proteome</keyword>
<proteinExistence type="predicted"/>
<dbReference type="OrthoDB" id="3262464at2759"/>
<dbReference type="EMBL" id="JADNYJ010000120">
    <property type="protein sequence ID" value="KAF8882754.1"/>
    <property type="molecule type" value="Genomic_DNA"/>
</dbReference>
<gene>
    <name evidence="1" type="ORF">CPB84DRAFT_1686553</name>
</gene>
<comment type="caution">
    <text evidence="1">The sequence shown here is derived from an EMBL/GenBank/DDBJ whole genome shotgun (WGS) entry which is preliminary data.</text>
</comment>
<name>A0A9P5NDY0_GYMJU</name>
<dbReference type="AlphaFoldDB" id="A0A9P5NDY0"/>
<sequence length="67" mass="7696">MSDRRNRIAEDFMEELQMLKFSLKSGRNLNFTVGTSKEEVVKCLQDALEGFECIPMDITTYIQSLSS</sequence>
<reference evidence="1" key="1">
    <citation type="submission" date="2020-11" db="EMBL/GenBank/DDBJ databases">
        <authorList>
            <consortium name="DOE Joint Genome Institute"/>
            <person name="Ahrendt S."/>
            <person name="Riley R."/>
            <person name="Andreopoulos W."/>
            <person name="LaButti K."/>
            <person name="Pangilinan J."/>
            <person name="Ruiz-duenas F.J."/>
            <person name="Barrasa J.M."/>
            <person name="Sanchez-Garcia M."/>
            <person name="Camarero S."/>
            <person name="Miyauchi S."/>
            <person name="Serrano A."/>
            <person name="Linde D."/>
            <person name="Babiker R."/>
            <person name="Drula E."/>
            <person name="Ayuso-Fernandez I."/>
            <person name="Pacheco R."/>
            <person name="Padilla G."/>
            <person name="Ferreira P."/>
            <person name="Barriuso J."/>
            <person name="Kellner H."/>
            <person name="Castanera R."/>
            <person name="Alfaro M."/>
            <person name="Ramirez L."/>
            <person name="Pisabarro A.G."/>
            <person name="Kuo A."/>
            <person name="Tritt A."/>
            <person name="Lipzen A."/>
            <person name="He G."/>
            <person name="Yan M."/>
            <person name="Ng V."/>
            <person name="Cullen D."/>
            <person name="Martin F."/>
            <person name="Rosso M.-N."/>
            <person name="Henrissat B."/>
            <person name="Hibbett D."/>
            <person name="Martinez A.T."/>
            <person name="Grigoriev I.V."/>
        </authorList>
    </citation>
    <scope>NUCLEOTIDE SEQUENCE</scope>
    <source>
        <strain evidence="1">AH 44721</strain>
    </source>
</reference>
<accession>A0A9P5NDY0</accession>
<organism evidence="1 2">
    <name type="scientific">Gymnopilus junonius</name>
    <name type="common">Spectacular rustgill mushroom</name>
    <name type="synonym">Gymnopilus spectabilis subsp. junonius</name>
    <dbReference type="NCBI Taxonomy" id="109634"/>
    <lineage>
        <taxon>Eukaryota</taxon>
        <taxon>Fungi</taxon>
        <taxon>Dikarya</taxon>
        <taxon>Basidiomycota</taxon>
        <taxon>Agaricomycotina</taxon>
        <taxon>Agaricomycetes</taxon>
        <taxon>Agaricomycetidae</taxon>
        <taxon>Agaricales</taxon>
        <taxon>Agaricineae</taxon>
        <taxon>Hymenogastraceae</taxon>
        <taxon>Gymnopilus</taxon>
    </lineage>
</organism>
<dbReference type="Proteomes" id="UP000724874">
    <property type="component" value="Unassembled WGS sequence"/>
</dbReference>
<protein>
    <submittedName>
        <fullName evidence="1">Uncharacterized protein</fullName>
    </submittedName>
</protein>
<evidence type="ECO:0000313" key="2">
    <source>
        <dbReference type="Proteomes" id="UP000724874"/>
    </source>
</evidence>